<keyword evidence="3" id="KW-1185">Reference proteome</keyword>
<dbReference type="InterPro" id="IPR005074">
    <property type="entry name" value="Peptidase_C39"/>
</dbReference>
<proteinExistence type="predicted"/>
<evidence type="ECO:0000259" key="1">
    <source>
        <dbReference type="PROSITE" id="PS50990"/>
    </source>
</evidence>
<name>A0A2A2TAD8_9CYAN</name>
<dbReference type="CDD" id="cd02418">
    <property type="entry name" value="Peptidase_C39B"/>
    <property type="match status" value="1"/>
</dbReference>
<dbReference type="Proteomes" id="UP000218238">
    <property type="component" value="Unassembled WGS sequence"/>
</dbReference>
<dbReference type="PROSITE" id="PS50990">
    <property type="entry name" value="PEPTIDASE_C39"/>
    <property type="match status" value="1"/>
</dbReference>
<gene>
    <name evidence="2" type="ORF">CK510_28960</name>
</gene>
<accession>A0A2A2TAD8</accession>
<dbReference type="GO" id="GO:0005524">
    <property type="term" value="F:ATP binding"/>
    <property type="evidence" value="ECO:0007669"/>
    <property type="project" value="InterPro"/>
</dbReference>
<protein>
    <recommendedName>
        <fullName evidence="1">Peptidase C39 domain-containing protein</fullName>
    </recommendedName>
</protein>
<dbReference type="OrthoDB" id="437054at2"/>
<feature type="domain" description="Peptidase C39" evidence="1">
    <location>
        <begin position="8"/>
        <end position="130"/>
    </location>
</feature>
<reference evidence="2 3" key="1">
    <citation type="submission" date="2017-08" db="EMBL/GenBank/DDBJ databases">
        <title>Draft genome sequence of filamentous cyanobacterium Calothrix elsteri CCALA 953.</title>
        <authorList>
            <person name="Gagunashvili A.N."/>
            <person name="Elster J."/>
            <person name="Andresson O.S."/>
        </authorList>
    </citation>
    <scope>NUCLEOTIDE SEQUENCE [LARGE SCALE GENOMIC DNA]</scope>
    <source>
        <strain evidence="2 3">CCALA 953</strain>
    </source>
</reference>
<dbReference type="GO" id="GO:0016020">
    <property type="term" value="C:membrane"/>
    <property type="evidence" value="ECO:0007669"/>
    <property type="project" value="InterPro"/>
</dbReference>
<evidence type="ECO:0000313" key="2">
    <source>
        <dbReference type="EMBL" id="PAX46955.1"/>
    </source>
</evidence>
<dbReference type="AlphaFoldDB" id="A0A2A2TAD8"/>
<sequence>MKYAQVLQHDEEDCGAACLASIAKYYGRNLTINRVREAVGTGQTGTTLLSLKQGAETLGFNARSARTSPEILDRIDEAPLPAIIHWNGYHWVVLYGKKGNKFAIADPAVGIRYISKQELSDSWGDWVTLLLEPDTGRFFAQPDEKVQGFGRFLKRAWNYRGTINQALKGRMISFKR</sequence>
<dbReference type="EMBL" id="NTFS01000604">
    <property type="protein sequence ID" value="PAX46955.1"/>
    <property type="molecule type" value="Genomic_DNA"/>
</dbReference>
<dbReference type="GO" id="GO:0008233">
    <property type="term" value="F:peptidase activity"/>
    <property type="evidence" value="ECO:0007669"/>
    <property type="project" value="InterPro"/>
</dbReference>
<dbReference type="Pfam" id="PF03412">
    <property type="entry name" value="Peptidase_C39"/>
    <property type="match status" value="1"/>
</dbReference>
<dbReference type="Gene3D" id="3.90.70.10">
    <property type="entry name" value="Cysteine proteinases"/>
    <property type="match status" value="1"/>
</dbReference>
<evidence type="ECO:0000313" key="3">
    <source>
        <dbReference type="Proteomes" id="UP000218238"/>
    </source>
</evidence>
<dbReference type="GO" id="GO:0006508">
    <property type="term" value="P:proteolysis"/>
    <property type="evidence" value="ECO:0007669"/>
    <property type="project" value="InterPro"/>
</dbReference>
<organism evidence="2 3">
    <name type="scientific">Brunnivagina elsteri CCALA 953</name>
    <dbReference type="NCBI Taxonomy" id="987040"/>
    <lineage>
        <taxon>Bacteria</taxon>
        <taxon>Bacillati</taxon>
        <taxon>Cyanobacteriota</taxon>
        <taxon>Cyanophyceae</taxon>
        <taxon>Nostocales</taxon>
        <taxon>Calotrichaceae</taxon>
        <taxon>Brunnivagina</taxon>
    </lineage>
</organism>
<comment type="caution">
    <text evidence="2">The sequence shown here is derived from an EMBL/GenBank/DDBJ whole genome shotgun (WGS) entry which is preliminary data.</text>
</comment>